<comment type="caution">
    <text evidence="1">The sequence shown here is derived from an EMBL/GenBank/DDBJ whole genome shotgun (WGS) entry which is preliminary data.</text>
</comment>
<evidence type="ECO:0000313" key="2">
    <source>
        <dbReference type="Proteomes" id="UP001163835"/>
    </source>
</evidence>
<name>A0ACC1UDZ9_9AGAR</name>
<sequence>MHTFIAVHGGAGSHSSSTERELKQALRLACKKALDSSSLAPRSPLDVAEVAITVLEDDPVLNAGYGSNLSLEGTVECDAAIMDGNYRFGSVGAISGVKNPIQVARALLQNSQISDPLGRVPPLTLVGSGAHVFASKNPHTSSGIIDKGSMVSAGARDRWRYWKKKLTSAKMGDLDPSQPVEIGQNLHDLQDTVGAVTSRFGGEMASGVSSGGLLLKMEGRCGEAAVFGAGCWAQNFRPGARIGMACSISGTGEYITRSGLARALGKAFEVLEPNNSDEDVDPHAIIQKVLIHEFWKPSQDLGESSPSAGILLMTYEDGDDEPIVRVWCAFTTPTMAIAYASTKNSSPKALILRRPKGMTRTRPDDNLAPVYMTAFSL</sequence>
<reference evidence="1" key="1">
    <citation type="submission" date="2022-09" db="EMBL/GenBank/DDBJ databases">
        <title>A Global Phylogenomic Analysis of the Shiitake Genus Lentinula.</title>
        <authorList>
            <consortium name="DOE Joint Genome Institute"/>
            <person name="Sierra-Patev S."/>
            <person name="Min B."/>
            <person name="Naranjo-Ortiz M."/>
            <person name="Looney B."/>
            <person name="Konkel Z."/>
            <person name="Slot J.C."/>
            <person name="Sakamoto Y."/>
            <person name="Steenwyk J.L."/>
            <person name="Rokas A."/>
            <person name="Carro J."/>
            <person name="Camarero S."/>
            <person name="Ferreira P."/>
            <person name="Molpeceres G."/>
            <person name="Ruiz-Duenas F.J."/>
            <person name="Serrano A."/>
            <person name="Henrissat B."/>
            <person name="Drula E."/>
            <person name="Hughes K.W."/>
            <person name="Mata J.L."/>
            <person name="Ishikawa N.K."/>
            <person name="Vargas-Isla R."/>
            <person name="Ushijima S."/>
            <person name="Smith C.A."/>
            <person name="Ahrendt S."/>
            <person name="Andreopoulos W."/>
            <person name="He G."/>
            <person name="Labutti K."/>
            <person name="Lipzen A."/>
            <person name="Ng V."/>
            <person name="Riley R."/>
            <person name="Sandor L."/>
            <person name="Barry K."/>
            <person name="Martinez A.T."/>
            <person name="Xiao Y."/>
            <person name="Gibbons J.G."/>
            <person name="Terashima K."/>
            <person name="Grigoriev I.V."/>
            <person name="Hibbett D.S."/>
        </authorList>
    </citation>
    <scope>NUCLEOTIDE SEQUENCE</scope>
    <source>
        <strain evidence="1">TMI1499</strain>
    </source>
</reference>
<organism evidence="1 2">
    <name type="scientific">Lentinula aff. lateritia</name>
    <dbReference type="NCBI Taxonomy" id="2804960"/>
    <lineage>
        <taxon>Eukaryota</taxon>
        <taxon>Fungi</taxon>
        <taxon>Dikarya</taxon>
        <taxon>Basidiomycota</taxon>
        <taxon>Agaricomycotina</taxon>
        <taxon>Agaricomycetes</taxon>
        <taxon>Agaricomycetidae</taxon>
        <taxon>Agaricales</taxon>
        <taxon>Marasmiineae</taxon>
        <taxon>Omphalotaceae</taxon>
        <taxon>Lentinula</taxon>
    </lineage>
</organism>
<keyword evidence="2" id="KW-1185">Reference proteome</keyword>
<gene>
    <name evidence="1" type="ORF">F5876DRAFT_32060</name>
</gene>
<proteinExistence type="predicted"/>
<accession>A0ACC1UDZ9</accession>
<evidence type="ECO:0000313" key="1">
    <source>
        <dbReference type="EMBL" id="KAJ3814806.1"/>
    </source>
</evidence>
<dbReference type="EMBL" id="MU794960">
    <property type="protein sequence ID" value="KAJ3814806.1"/>
    <property type="molecule type" value="Genomic_DNA"/>
</dbReference>
<protein>
    <submittedName>
        <fullName evidence="1">Asparaginase</fullName>
    </submittedName>
</protein>
<dbReference type="Proteomes" id="UP001163835">
    <property type="component" value="Unassembled WGS sequence"/>
</dbReference>